<dbReference type="EMBL" id="SPHZ02000011">
    <property type="protein sequence ID" value="KAF0892013.1"/>
    <property type="molecule type" value="Genomic_DNA"/>
</dbReference>
<comment type="caution">
    <text evidence="3">The sequence shown here is derived from an EMBL/GenBank/DDBJ whole genome shotgun (WGS) entry which is preliminary data.</text>
</comment>
<sequence>MRTMGVKGLTLFHLKSHLQKYRLGKQSGKEMAEQSKDASYLLGAQSGTNLSPRVPTPDVKESQEVKEALRAQMEVQRKLHEQVEVQRHVQIRMEAYQNYIDTLLEKACNVVSEQLNGFSISDHDLPDLASAGVICSPADTLSPSIFHQLSISSISLHSPGGKSSPFEVDADLLFQKAPEKRKS</sequence>
<dbReference type="InterPro" id="IPR025756">
    <property type="entry name" value="Myb_CC_LHEQLE"/>
</dbReference>
<dbReference type="PANTHER" id="PTHR31499">
    <property type="entry name" value="MYB FAMILY TRANSCRIPTION FACTOR PHL11"/>
    <property type="match status" value="1"/>
</dbReference>
<dbReference type="PANTHER" id="PTHR31499:SF76">
    <property type="entry name" value="OS08G0346400 PROTEIN"/>
    <property type="match status" value="1"/>
</dbReference>
<dbReference type="AlphaFoldDB" id="A0A6G1BUJ3"/>
<dbReference type="OrthoDB" id="551907at2759"/>
<feature type="domain" description="MYB-CC type transcription factor LHEQLE-containing" evidence="2">
    <location>
        <begin position="64"/>
        <end position="109"/>
    </location>
</feature>
<proteinExistence type="predicted"/>
<dbReference type="Gene3D" id="1.10.10.60">
    <property type="entry name" value="Homeodomain-like"/>
    <property type="match status" value="1"/>
</dbReference>
<evidence type="ECO:0000256" key="1">
    <source>
        <dbReference type="SAM" id="Coils"/>
    </source>
</evidence>
<dbReference type="Pfam" id="PF14379">
    <property type="entry name" value="Myb_CC_LHEQLE"/>
    <property type="match status" value="1"/>
</dbReference>
<keyword evidence="4" id="KW-1185">Reference proteome</keyword>
<dbReference type="InterPro" id="IPR046955">
    <property type="entry name" value="PHR1-like"/>
</dbReference>
<evidence type="ECO:0000313" key="4">
    <source>
        <dbReference type="Proteomes" id="UP000479710"/>
    </source>
</evidence>
<dbReference type="EMBL" id="SPHZ02000011">
    <property type="protein sequence ID" value="KAF0892011.1"/>
    <property type="molecule type" value="Genomic_DNA"/>
</dbReference>
<dbReference type="EMBL" id="SPHZ02000011">
    <property type="protein sequence ID" value="KAF0892012.1"/>
    <property type="molecule type" value="Genomic_DNA"/>
</dbReference>
<organism evidence="3 4">
    <name type="scientific">Oryza meyeriana var. granulata</name>
    <dbReference type="NCBI Taxonomy" id="110450"/>
    <lineage>
        <taxon>Eukaryota</taxon>
        <taxon>Viridiplantae</taxon>
        <taxon>Streptophyta</taxon>
        <taxon>Embryophyta</taxon>
        <taxon>Tracheophyta</taxon>
        <taxon>Spermatophyta</taxon>
        <taxon>Magnoliopsida</taxon>
        <taxon>Liliopsida</taxon>
        <taxon>Poales</taxon>
        <taxon>Poaceae</taxon>
        <taxon>BOP clade</taxon>
        <taxon>Oryzoideae</taxon>
        <taxon>Oryzeae</taxon>
        <taxon>Oryzinae</taxon>
        <taxon>Oryza</taxon>
        <taxon>Oryza meyeriana</taxon>
    </lineage>
</organism>
<feature type="coiled-coil region" evidence="1">
    <location>
        <begin position="59"/>
        <end position="86"/>
    </location>
</feature>
<dbReference type="Proteomes" id="UP000479710">
    <property type="component" value="Unassembled WGS sequence"/>
</dbReference>
<reference evidence="3 4" key="1">
    <citation type="submission" date="2019-11" db="EMBL/GenBank/DDBJ databases">
        <title>Whole genome sequence of Oryza granulata.</title>
        <authorList>
            <person name="Li W."/>
        </authorList>
    </citation>
    <scope>NUCLEOTIDE SEQUENCE [LARGE SCALE GENOMIC DNA]</scope>
    <source>
        <strain evidence="4">cv. Menghai</strain>
        <tissue evidence="3">Leaf</tissue>
    </source>
</reference>
<protein>
    <recommendedName>
        <fullName evidence="2">MYB-CC type transcription factor LHEQLE-containing domain-containing protein</fullName>
    </recommendedName>
</protein>
<dbReference type="EMBL" id="SPHZ02000011">
    <property type="protein sequence ID" value="KAF0892015.1"/>
    <property type="molecule type" value="Genomic_DNA"/>
</dbReference>
<keyword evidence="1" id="KW-0175">Coiled coil</keyword>
<accession>A0A6G1BUJ3</accession>
<evidence type="ECO:0000259" key="2">
    <source>
        <dbReference type="Pfam" id="PF14379"/>
    </source>
</evidence>
<gene>
    <name evidence="3" type="ORF">E2562_012489</name>
</gene>
<evidence type="ECO:0000313" key="3">
    <source>
        <dbReference type="EMBL" id="KAF0892015.1"/>
    </source>
</evidence>
<dbReference type="GO" id="GO:0003700">
    <property type="term" value="F:DNA-binding transcription factor activity"/>
    <property type="evidence" value="ECO:0007669"/>
    <property type="project" value="InterPro"/>
</dbReference>
<dbReference type="EMBL" id="SPHZ02000011">
    <property type="protein sequence ID" value="KAF0892014.1"/>
    <property type="molecule type" value="Genomic_DNA"/>
</dbReference>
<name>A0A6G1BUJ3_9ORYZ</name>